<keyword evidence="1" id="KW-0472">Membrane</keyword>
<feature type="non-terminal residue" evidence="2">
    <location>
        <position position="1"/>
    </location>
</feature>
<evidence type="ECO:0008006" key="4">
    <source>
        <dbReference type="Google" id="ProtNLM"/>
    </source>
</evidence>
<dbReference type="PANTHER" id="PTHR45907:SF16">
    <property type="entry name" value="SERPENTINE RECEPTOR, CLASS J"/>
    <property type="match status" value="1"/>
</dbReference>
<comment type="caution">
    <text evidence="2">The sequence shown here is derived from an EMBL/GenBank/DDBJ whole genome shotgun (WGS) entry which is preliminary data.</text>
</comment>
<dbReference type="InterPro" id="IPR019428">
    <property type="entry name" value="7TM_GPCR_serpentine_rcpt_Str"/>
</dbReference>
<feature type="non-terminal residue" evidence="2">
    <location>
        <position position="189"/>
    </location>
</feature>
<sequence>YTALFIFCDGDAKEPATIVLRDAFSSKYNLTINEGWIVMEYWPNGSFSLRPFLVLVFTDILLLVSFTSAASLSIMTFYHIHANTMVSDNYRKTQRTVLIALCAQTVVPIICVYTPYVTTLNSPFIGVKSIISPEMCASFISSFPLWDAVVIILLMKDYRNGAMSLVFGASKKKSLAISQMFSATTVAPT</sequence>
<dbReference type="SUPFAM" id="SSF81321">
    <property type="entry name" value="Family A G protein-coupled receptor-like"/>
    <property type="match status" value="1"/>
</dbReference>
<dbReference type="AlphaFoldDB" id="A0AAV5TDV6"/>
<evidence type="ECO:0000313" key="3">
    <source>
        <dbReference type="Proteomes" id="UP001432027"/>
    </source>
</evidence>
<keyword evidence="1" id="KW-1133">Transmembrane helix</keyword>
<organism evidence="2 3">
    <name type="scientific">Pristionchus entomophagus</name>
    <dbReference type="NCBI Taxonomy" id="358040"/>
    <lineage>
        <taxon>Eukaryota</taxon>
        <taxon>Metazoa</taxon>
        <taxon>Ecdysozoa</taxon>
        <taxon>Nematoda</taxon>
        <taxon>Chromadorea</taxon>
        <taxon>Rhabditida</taxon>
        <taxon>Rhabditina</taxon>
        <taxon>Diplogasteromorpha</taxon>
        <taxon>Diplogasteroidea</taxon>
        <taxon>Neodiplogasteridae</taxon>
        <taxon>Pristionchus</taxon>
    </lineage>
</organism>
<accession>A0AAV5TDV6</accession>
<keyword evidence="1" id="KW-0812">Transmembrane</keyword>
<evidence type="ECO:0000313" key="2">
    <source>
        <dbReference type="EMBL" id="GMS93529.1"/>
    </source>
</evidence>
<gene>
    <name evidence="2" type="ORF">PENTCL1PPCAC_15704</name>
</gene>
<dbReference type="PANTHER" id="PTHR45907">
    <property type="entry name" value="SERPENTINE RECEPTOR, CLASS J"/>
    <property type="match status" value="1"/>
</dbReference>
<protein>
    <recommendedName>
        <fullName evidence="4">G protein-coupled receptor</fullName>
    </recommendedName>
</protein>
<reference evidence="2" key="1">
    <citation type="submission" date="2023-10" db="EMBL/GenBank/DDBJ databases">
        <title>Genome assembly of Pristionchus species.</title>
        <authorList>
            <person name="Yoshida K."/>
            <person name="Sommer R.J."/>
        </authorList>
    </citation>
    <scope>NUCLEOTIDE SEQUENCE</scope>
    <source>
        <strain evidence="2">RS0144</strain>
    </source>
</reference>
<name>A0AAV5TDV6_9BILA</name>
<proteinExistence type="predicted"/>
<dbReference type="Pfam" id="PF10326">
    <property type="entry name" value="7TM_GPCR_Str"/>
    <property type="match status" value="1"/>
</dbReference>
<keyword evidence="3" id="KW-1185">Reference proteome</keyword>
<dbReference type="InterPro" id="IPR019423">
    <property type="entry name" value="7TM_GPCR_serpentine_rcpt_Srj"/>
</dbReference>
<dbReference type="Proteomes" id="UP001432027">
    <property type="component" value="Unassembled WGS sequence"/>
</dbReference>
<feature type="transmembrane region" description="Helical" evidence="1">
    <location>
        <begin position="52"/>
        <end position="75"/>
    </location>
</feature>
<feature type="transmembrane region" description="Helical" evidence="1">
    <location>
        <begin position="96"/>
        <end position="117"/>
    </location>
</feature>
<feature type="transmembrane region" description="Helical" evidence="1">
    <location>
        <begin position="137"/>
        <end position="155"/>
    </location>
</feature>
<dbReference type="EMBL" id="BTSX01000004">
    <property type="protein sequence ID" value="GMS93529.1"/>
    <property type="molecule type" value="Genomic_DNA"/>
</dbReference>
<evidence type="ECO:0000256" key="1">
    <source>
        <dbReference type="SAM" id="Phobius"/>
    </source>
</evidence>